<sequence length="61" mass="7348">MTLRNHTNLALHKNIQVYLGCRMMIKLIEEPNTTKIQVPHVVFVVMFKRRTIKYYVVKFEI</sequence>
<accession>A0A9K3NDQ0</accession>
<dbReference type="AlphaFoldDB" id="A0A9K3NDQ0"/>
<name>A0A9K3NDQ0_HELAN</name>
<proteinExistence type="predicted"/>
<gene>
    <name evidence="1" type="ORF">HanXRQr2_Chr08g0355411</name>
</gene>
<dbReference type="Gramene" id="mRNA:HanXRQr2_Chr08g0355411">
    <property type="protein sequence ID" value="mRNA:HanXRQr2_Chr08g0355411"/>
    <property type="gene ID" value="HanXRQr2_Chr08g0355411"/>
</dbReference>
<reference evidence="1" key="2">
    <citation type="submission" date="2020-06" db="EMBL/GenBank/DDBJ databases">
        <title>Helianthus annuus Genome sequencing and assembly Release 2.</title>
        <authorList>
            <person name="Gouzy J."/>
            <person name="Langlade N."/>
            <person name="Munos S."/>
        </authorList>
    </citation>
    <scope>NUCLEOTIDE SEQUENCE</scope>
    <source>
        <tissue evidence="1">Leaves</tissue>
    </source>
</reference>
<keyword evidence="2" id="KW-1185">Reference proteome</keyword>
<dbReference type="Proteomes" id="UP000215914">
    <property type="component" value="Unassembled WGS sequence"/>
</dbReference>
<comment type="caution">
    <text evidence="1">The sequence shown here is derived from an EMBL/GenBank/DDBJ whole genome shotgun (WGS) entry which is preliminary data.</text>
</comment>
<reference evidence="1" key="1">
    <citation type="journal article" date="2017" name="Nature">
        <title>The sunflower genome provides insights into oil metabolism, flowering and Asterid evolution.</title>
        <authorList>
            <person name="Badouin H."/>
            <person name="Gouzy J."/>
            <person name="Grassa C.J."/>
            <person name="Murat F."/>
            <person name="Staton S.E."/>
            <person name="Cottret L."/>
            <person name="Lelandais-Briere C."/>
            <person name="Owens G.L."/>
            <person name="Carrere S."/>
            <person name="Mayjonade B."/>
            <person name="Legrand L."/>
            <person name="Gill N."/>
            <person name="Kane N.C."/>
            <person name="Bowers J.E."/>
            <person name="Hubner S."/>
            <person name="Bellec A."/>
            <person name="Berard A."/>
            <person name="Berges H."/>
            <person name="Blanchet N."/>
            <person name="Boniface M.C."/>
            <person name="Brunel D."/>
            <person name="Catrice O."/>
            <person name="Chaidir N."/>
            <person name="Claudel C."/>
            <person name="Donnadieu C."/>
            <person name="Faraut T."/>
            <person name="Fievet G."/>
            <person name="Helmstetter N."/>
            <person name="King M."/>
            <person name="Knapp S.J."/>
            <person name="Lai Z."/>
            <person name="Le Paslier M.C."/>
            <person name="Lippi Y."/>
            <person name="Lorenzon L."/>
            <person name="Mandel J.R."/>
            <person name="Marage G."/>
            <person name="Marchand G."/>
            <person name="Marquand E."/>
            <person name="Bret-Mestries E."/>
            <person name="Morien E."/>
            <person name="Nambeesan S."/>
            <person name="Nguyen T."/>
            <person name="Pegot-Espagnet P."/>
            <person name="Pouilly N."/>
            <person name="Raftis F."/>
            <person name="Sallet E."/>
            <person name="Schiex T."/>
            <person name="Thomas J."/>
            <person name="Vandecasteele C."/>
            <person name="Vares D."/>
            <person name="Vear F."/>
            <person name="Vautrin S."/>
            <person name="Crespi M."/>
            <person name="Mangin B."/>
            <person name="Burke J.M."/>
            <person name="Salse J."/>
            <person name="Munos S."/>
            <person name="Vincourt P."/>
            <person name="Rieseberg L.H."/>
            <person name="Langlade N.B."/>
        </authorList>
    </citation>
    <scope>NUCLEOTIDE SEQUENCE</scope>
    <source>
        <tissue evidence="1">Leaves</tissue>
    </source>
</reference>
<protein>
    <submittedName>
        <fullName evidence="1">Uncharacterized protein</fullName>
    </submittedName>
</protein>
<organism evidence="1 2">
    <name type="scientific">Helianthus annuus</name>
    <name type="common">Common sunflower</name>
    <dbReference type="NCBI Taxonomy" id="4232"/>
    <lineage>
        <taxon>Eukaryota</taxon>
        <taxon>Viridiplantae</taxon>
        <taxon>Streptophyta</taxon>
        <taxon>Embryophyta</taxon>
        <taxon>Tracheophyta</taxon>
        <taxon>Spermatophyta</taxon>
        <taxon>Magnoliopsida</taxon>
        <taxon>eudicotyledons</taxon>
        <taxon>Gunneridae</taxon>
        <taxon>Pentapetalae</taxon>
        <taxon>asterids</taxon>
        <taxon>campanulids</taxon>
        <taxon>Asterales</taxon>
        <taxon>Asteraceae</taxon>
        <taxon>Asteroideae</taxon>
        <taxon>Heliantheae alliance</taxon>
        <taxon>Heliantheae</taxon>
        <taxon>Helianthus</taxon>
    </lineage>
</organism>
<evidence type="ECO:0000313" key="1">
    <source>
        <dbReference type="EMBL" id="KAF5796747.1"/>
    </source>
</evidence>
<evidence type="ECO:0000313" key="2">
    <source>
        <dbReference type="Proteomes" id="UP000215914"/>
    </source>
</evidence>
<dbReference type="EMBL" id="MNCJ02000323">
    <property type="protein sequence ID" value="KAF5796747.1"/>
    <property type="molecule type" value="Genomic_DNA"/>
</dbReference>